<comment type="caution">
    <text evidence="1">The sequence shown here is derived from an EMBL/GenBank/DDBJ whole genome shotgun (WGS) entry which is preliminary data.</text>
</comment>
<dbReference type="EMBL" id="QXXA01000013">
    <property type="protein sequence ID" value="NBI07547.1"/>
    <property type="molecule type" value="Genomic_DNA"/>
</dbReference>
<dbReference type="AlphaFoldDB" id="A0A845QX75"/>
<proteinExistence type="predicted"/>
<accession>A0A845QX75</accession>
<dbReference type="RefSeq" id="WP_160198013.1">
    <property type="nucleotide sequence ID" value="NZ_QXXA01000013.1"/>
</dbReference>
<sequence length="178" mass="20025">MKDTFRKGSLIICFILFILMLNGCSLERDVTSNAVEGMLRSNANTLDFISTNGYNGEDISNVEYTKDENIYKVSFNLKDNIMTSNYVDLSETNKEVGASVIAQPDADIKDVINCAVYSHMTSSRKAEDLHSIFESSIKQAFKNKGQKIEVPIEIDSEQTEIFVQVLDDKIYIKSKVVI</sequence>
<evidence type="ECO:0000313" key="2">
    <source>
        <dbReference type="Proteomes" id="UP000467132"/>
    </source>
</evidence>
<organism evidence="1 2">
    <name type="scientific">Senegalia massiliensis</name>
    <dbReference type="NCBI Taxonomy" id="1720316"/>
    <lineage>
        <taxon>Bacteria</taxon>
        <taxon>Bacillati</taxon>
        <taxon>Bacillota</taxon>
        <taxon>Clostridia</taxon>
        <taxon>Eubacteriales</taxon>
        <taxon>Clostridiaceae</taxon>
        <taxon>Senegalia</taxon>
    </lineage>
</organism>
<gene>
    <name evidence="1" type="ORF">D3Z33_11865</name>
</gene>
<protein>
    <submittedName>
        <fullName evidence="1">Uncharacterized protein</fullName>
    </submittedName>
</protein>
<name>A0A845QX75_9CLOT</name>
<reference evidence="1 2" key="1">
    <citation type="submission" date="2018-08" db="EMBL/GenBank/DDBJ databases">
        <title>Murine metabolic-syndrome-specific gut microbial biobank.</title>
        <authorList>
            <person name="Liu C."/>
        </authorList>
    </citation>
    <scope>NUCLEOTIDE SEQUENCE [LARGE SCALE GENOMIC DNA]</scope>
    <source>
        <strain evidence="1 2">583</strain>
    </source>
</reference>
<evidence type="ECO:0000313" key="1">
    <source>
        <dbReference type="EMBL" id="NBI07547.1"/>
    </source>
</evidence>
<keyword evidence="2" id="KW-1185">Reference proteome</keyword>
<dbReference type="Proteomes" id="UP000467132">
    <property type="component" value="Unassembled WGS sequence"/>
</dbReference>